<dbReference type="SMART" id="SM00325">
    <property type="entry name" value="RhoGEF"/>
    <property type="match status" value="1"/>
</dbReference>
<sequence length="1259" mass="142608">MTCPMSDTVPPTMGEASERKATSRRLSFKTRQSPRTYRSTKVTLTSNNVSLIASKFNSIIIEDDAKGRALLRKLSSTQRKPESAVKSAIQVFEKQEDATKSARKMPLVRKKSDKLESNEGDKEVNERLIFQRKPSIKAKPVLKNNIRQRYVSDLGSNFNQRTGKVVDLSINDKVGNRRSLGHDISQRIQQYVSVNSNNDSERFVKVSKNQTLISENFEDQLLNGHGVKHVENKIKSETSDIQNEKPKVELNNNVNRSMLKSSIGTEKLKNNLETDGTKNIRNPVLPTQNKDNEKLVVENIREKTDNINKENSKPKLHPKPSVAKTQQKSILHDENLVGTKFKITKTPFILQDRSQKRLSIPKDPTILEHVLDTEPKSTKPTLIRPNNSFLWKSNSTLRVTEIPIIELIENKSGNQKEVPPPTMSNVNAFKTTEICFVNGHHQTSERIGNQDLGIKDKLTGNYTVDKENIVNNVLTVEKKDYMDEKFNGYETISNPDENISQNKILFQLELRNAKSNNDLQKLLVEEMVTRKHNPFLNTTKNKKPDITPEILPPALIRNKNIPPPVLRHLKKSNESKANEVSGEHSDHYTLVVGDDESHKTYQDIGEEEEVTYAEILDYDDTPNNFYDDVLSMNGQSEDHYEAINPVVTNQLDSDSSCDLSNSLYGARPSSRSSSGGGVYQTSVSGQPIPSSETSDEWVDLENSDDQNNKILVYREKDKPIRSWNSSGGWSQKVRRQWSKRVTNTEDGSDGSSAHPYEYVDEADDSTLCDDFDDSFDSDTSAEEAIQAIPEGKTLPEPPREGIYGFMKQAGKKMKKHWSIGKSLRRIGKTNINTVEQIPHEQNQSPTNSGLNRKKWPSFRSKAKPHVFNRSTFYLNSTNIEKEKPPVPEATPNTEIQVDPRRLSTASMIRPSSPPPPPPPRRPTGSQTKKLSHLEDSLKKTPVQPEDLSKKNSLISSLTKELLSTFEKTDSNAAYAEGQQRLSQASNSNWYLDMSWPSTDTASEHGSSQGSDFQLTFADEPLYQFYTANVAEISISEINEDCDGYEEILPPVTRPSAMDLISPQNRTLWCEIPEVRNSGVFDQFSVLERRLQEAKFEVMTSEASYFKSLTVLDKHFASCPMFSDETILSSQDRKVLFGNVSSVRKCSEKLLSSLEKCWQNSMLLSGLCKILYDHIQNHFHIYVRYCSNQIYLDKTLKRLKLNNSNFSDILDQLEADPKCQSLTLHSFLMLPMQRVTRMPLLADAILSRLNSNDPEFSICE</sequence>
<feature type="compositionally biased region" description="Polar residues" evidence="1">
    <location>
        <begin position="679"/>
        <end position="692"/>
    </location>
</feature>
<protein>
    <recommendedName>
        <fullName evidence="2">DH domain-containing protein</fullName>
    </recommendedName>
</protein>
<feature type="region of interest" description="Disordered" evidence="1">
    <location>
        <begin position="734"/>
        <end position="756"/>
    </location>
</feature>
<feature type="non-terminal residue" evidence="3">
    <location>
        <position position="1259"/>
    </location>
</feature>
<dbReference type="InterPro" id="IPR047271">
    <property type="entry name" value="Ephexin-like"/>
</dbReference>
<gene>
    <name evidence="3" type="ORF">g.30559</name>
</gene>
<dbReference type="SUPFAM" id="SSF48065">
    <property type="entry name" value="DBL homology domain (DH-domain)"/>
    <property type="match status" value="1"/>
</dbReference>
<feature type="region of interest" description="Disordered" evidence="1">
    <location>
        <begin position="831"/>
        <end position="860"/>
    </location>
</feature>
<accession>A0A1B6CEK0</accession>
<dbReference type="EMBL" id="GEDC01025440">
    <property type="protein sequence ID" value="JAS11858.1"/>
    <property type="molecule type" value="Transcribed_RNA"/>
</dbReference>
<dbReference type="PROSITE" id="PS50010">
    <property type="entry name" value="DH_2"/>
    <property type="match status" value="1"/>
</dbReference>
<feature type="compositionally biased region" description="Basic residues" evidence="1">
    <location>
        <begin position="851"/>
        <end position="860"/>
    </location>
</feature>
<proteinExistence type="predicted"/>
<reference evidence="3" key="1">
    <citation type="submission" date="2015-12" db="EMBL/GenBank/DDBJ databases">
        <title>De novo transcriptome assembly of four potential Pierce s Disease insect vectors from Arizona vineyards.</title>
        <authorList>
            <person name="Tassone E.E."/>
        </authorList>
    </citation>
    <scope>NUCLEOTIDE SEQUENCE</scope>
</reference>
<dbReference type="PANTHER" id="PTHR12845:SF5">
    <property type="entry name" value="EPHEXIN, ISOFORM D"/>
    <property type="match status" value="1"/>
</dbReference>
<dbReference type="GO" id="GO:0005085">
    <property type="term" value="F:guanyl-nucleotide exchange factor activity"/>
    <property type="evidence" value="ECO:0007669"/>
    <property type="project" value="InterPro"/>
</dbReference>
<dbReference type="InterPro" id="IPR000219">
    <property type="entry name" value="DH_dom"/>
</dbReference>
<feature type="compositionally biased region" description="Polar residues" evidence="1">
    <location>
        <begin position="831"/>
        <end position="850"/>
    </location>
</feature>
<dbReference type="Gene3D" id="1.20.900.10">
    <property type="entry name" value="Dbl homology (DH) domain"/>
    <property type="match status" value="1"/>
</dbReference>
<dbReference type="CDD" id="cd00160">
    <property type="entry name" value="RhoGEF"/>
    <property type="match status" value="1"/>
</dbReference>
<evidence type="ECO:0000259" key="2">
    <source>
        <dbReference type="PROSITE" id="PS50010"/>
    </source>
</evidence>
<feature type="compositionally biased region" description="Basic residues" evidence="1">
    <location>
        <begin position="101"/>
        <end position="112"/>
    </location>
</feature>
<feature type="region of interest" description="Disordered" evidence="1">
    <location>
        <begin position="659"/>
        <end position="702"/>
    </location>
</feature>
<feature type="region of interest" description="Disordered" evidence="1">
    <location>
        <begin position="878"/>
        <end position="948"/>
    </location>
</feature>
<dbReference type="PANTHER" id="PTHR12845">
    <property type="entry name" value="GUANINE NUCLEOTIDE EXCHANGE FACTOR"/>
    <property type="match status" value="1"/>
</dbReference>
<feature type="compositionally biased region" description="Acidic residues" evidence="1">
    <location>
        <begin position="693"/>
        <end position="702"/>
    </location>
</feature>
<dbReference type="InterPro" id="IPR035899">
    <property type="entry name" value="DBL_dom_sf"/>
</dbReference>
<feature type="domain" description="DH" evidence="2">
    <location>
        <begin position="1089"/>
        <end position="1259"/>
    </location>
</feature>
<evidence type="ECO:0000313" key="3">
    <source>
        <dbReference type="EMBL" id="JAS11858.1"/>
    </source>
</evidence>
<name>A0A1B6CEK0_9HEMI</name>
<feature type="region of interest" description="Disordered" evidence="1">
    <location>
        <begin position="1"/>
        <end position="36"/>
    </location>
</feature>
<organism evidence="3">
    <name type="scientific">Clastoptera arizonana</name>
    <name type="common">Arizona spittle bug</name>
    <dbReference type="NCBI Taxonomy" id="38151"/>
    <lineage>
        <taxon>Eukaryota</taxon>
        <taxon>Metazoa</taxon>
        <taxon>Ecdysozoa</taxon>
        <taxon>Arthropoda</taxon>
        <taxon>Hexapoda</taxon>
        <taxon>Insecta</taxon>
        <taxon>Pterygota</taxon>
        <taxon>Neoptera</taxon>
        <taxon>Paraneoptera</taxon>
        <taxon>Hemiptera</taxon>
        <taxon>Auchenorrhyncha</taxon>
        <taxon>Cercopoidea</taxon>
        <taxon>Clastopteridae</taxon>
        <taxon>Clastoptera</taxon>
    </lineage>
</organism>
<evidence type="ECO:0000256" key="1">
    <source>
        <dbReference type="SAM" id="MobiDB-lite"/>
    </source>
</evidence>
<feature type="compositionally biased region" description="Pro residues" evidence="1">
    <location>
        <begin position="911"/>
        <end position="921"/>
    </location>
</feature>
<feature type="compositionally biased region" description="Low complexity" evidence="1">
    <location>
        <begin position="659"/>
        <end position="673"/>
    </location>
</feature>
<feature type="compositionally biased region" description="Polar residues" evidence="1">
    <location>
        <begin position="739"/>
        <end position="751"/>
    </location>
</feature>
<dbReference type="Pfam" id="PF00621">
    <property type="entry name" value="RhoGEF"/>
    <property type="match status" value="1"/>
</dbReference>
<feature type="region of interest" description="Disordered" evidence="1">
    <location>
        <begin position="97"/>
        <end position="119"/>
    </location>
</feature>
<feature type="region of interest" description="Disordered" evidence="1">
    <location>
        <begin position="308"/>
        <end position="327"/>
    </location>
</feature>
<dbReference type="AlphaFoldDB" id="A0A1B6CEK0"/>